<evidence type="ECO:0000256" key="1">
    <source>
        <dbReference type="SAM" id="Phobius"/>
    </source>
</evidence>
<keyword evidence="1" id="KW-0812">Transmembrane</keyword>
<gene>
    <name evidence="4" type="ORF">J7I42_21930</name>
</gene>
<dbReference type="InterPro" id="IPR032508">
    <property type="entry name" value="FecR_C"/>
</dbReference>
<feature type="transmembrane region" description="Helical" evidence="1">
    <location>
        <begin position="78"/>
        <end position="97"/>
    </location>
</feature>
<evidence type="ECO:0000313" key="5">
    <source>
        <dbReference type="Proteomes" id="UP000677244"/>
    </source>
</evidence>
<organism evidence="4 5">
    <name type="scientific">Niastella soli</name>
    <dbReference type="NCBI Taxonomy" id="2821487"/>
    <lineage>
        <taxon>Bacteria</taxon>
        <taxon>Pseudomonadati</taxon>
        <taxon>Bacteroidota</taxon>
        <taxon>Chitinophagia</taxon>
        <taxon>Chitinophagales</taxon>
        <taxon>Chitinophagaceae</taxon>
        <taxon>Niastella</taxon>
    </lineage>
</organism>
<protein>
    <submittedName>
        <fullName evidence="4">DUF4974 domain-containing protein</fullName>
    </submittedName>
</protein>
<comment type="caution">
    <text evidence="4">The sequence shown here is derived from an EMBL/GenBank/DDBJ whole genome shotgun (WGS) entry which is preliminary data.</text>
</comment>
<dbReference type="Pfam" id="PF04773">
    <property type="entry name" value="FecR"/>
    <property type="match status" value="1"/>
</dbReference>
<feature type="domain" description="Protein FecR C-terminal" evidence="3">
    <location>
        <begin position="320"/>
        <end position="387"/>
    </location>
</feature>
<proteinExistence type="predicted"/>
<dbReference type="EMBL" id="JAGHKO010000005">
    <property type="protein sequence ID" value="MBO9202966.1"/>
    <property type="molecule type" value="Genomic_DNA"/>
</dbReference>
<evidence type="ECO:0000313" key="4">
    <source>
        <dbReference type="EMBL" id="MBO9202966.1"/>
    </source>
</evidence>
<accession>A0ABS3YYG9</accession>
<dbReference type="Gene3D" id="3.55.50.30">
    <property type="match status" value="1"/>
</dbReference>
<dbReference type="PANTHER" id="PTHR30273:SF2">
    <property type="entry name" value="PROTEIN FECR"/>
    <property type="match status" value="1"/>
</dbReference>
<dbReference type="RefSeq" id="WP_209141023.1">
    <property type="nucleotide sequence ID" value="NZ_JAGHKO010000005.1"/>
</dbReference>
<dbReference type="Proteomes" id="UP000677244">
    <property type="component" value="Unassembled WGS sequence"/>
</dbReference>
<dbReference type="PANTHER" id="PTHR30273">
    <property type="entry name" value="PERIPLASMIC SIGNAL SENSOR AND SIGMA FACTOR ACTIVATOR FECR-RELATED"/>
    <property type="match status" value="1"/>
</dbReference>
<dbReference type="Gene3D" id="2.60.120.1440">
    <property type="match status" value="1"/>
</dbReference>
<keyword evidence="5" id="KW-1185">Reference proteome</keyword>
<name>A0ABS3YYG9_9BACT</name>
<feature type="domain" description="FecR protein" evidence="2">
    <location>
        <begin position="177"/>
        <end position="277"/>
    </location>
</feature>
<dbReference type="Pfam" id="PF16344">
    <property type="entry name" value="FecR_C"/>
    <property type="match status" value="1"/>
</dbReference>
<evidence type="ECO:0000259" key="2">
    <source>
        <dbReference type="Pfam" id="PF04773"/>
    </source>
</evidence>
<keyword evidence="1" id="KW-1133">Transmembrane helix</keyword>
<dbReference type="InterPro" id="IPR012373">
    <property type="entry name" value="Ferrdict_sens_TM"/>
</dbReference>
<dbReference type="InterPro" id="IPR006860">
    <property type="entry name" value="FecR"/>
</dbReference>
<evidence type="ECO:0000259" key="3">
    <source>
        <dbReference type="Pfam" id="PF16344"/>
    </source>
</evidence>
<sequence length="389" mass="43319">MNANEFSDLLQRYRLGTCSSAEKEWIEGWYNERRNDIYNPLREEEEDMVGERIYSNVQAVLSSAPAEKVIPIWRSKRMWWVAAGTMMLMATAGYFLVTRKDPVPVIVQTPKPETRPVMPGGNKALLTLGDGSVIVLDSAANGALSLQGKTIVLKKQDGQLVYQSQHNGNQDAVAWNAISTPRGGQYQVVLPDGTKVWLNAVSSLRFPAGFTGKERVVELTGEAYFEVNHNNLPFIVEIISATGRPGGGKVKVLGTHFNIKAYLDESLIKTTLLEGSVDMTSTQSHYVLKPGQQAQLHKNGIMSLDEHADVEEAVAWKDGRFVFNEASVETVMREIARWYDVEIVYAGKVPDEKLEGEIPRNSNITEVFKILELSNVHCKIEGRKITVLP</sequence>
<reference evidence="4 5" key="1">
    <citation type="submission" date="2021-03" db="EMBL/GenBank/DDBJ databases">
        <title>Assistant Professor.</title>
        <authorList>
            <person name="Huq M.A."/>
        </authorList>
    </citation>
    <scope>NUCLEOTIDE SEQUENCE [LARGE SCALE GENOMIC DNA]</scope>
    <source>
        <strain evidence="4 5">MAH-29</strain>
    </source>
</reference>
<keyword evidence="1" id="KW-0472">Membrane</keyword>